<protein>
    <submittedName>
        <fullName evidence="1">Membrane protein insertion efficiency factor YidD</fullName>
    </submittedName>
</protein>
<dbReference type="SMART" id="SM01234">
    <property type="entry name" value="Haemolytic"/>
    <property type="match status" value="1"/>
</dbReference>
<dbReference type="PANTHER" id="PTHR33383">
    <property type="entry name" value="MEMBRANE PROTEIN INSERTION EFFICIENCY FACTOR-RELATED"/>
    <property type="match status" value="1"/>
</dbReference>
<gene>
    <name evidence="1" type="ORF">A2925_00140</name>
</gene>
<accession>A0A1F8GL22</accession>
<proteinExistence type="predicted"/>
<dbReference type="AlphaFoldDB" id="A0A1F8GL22"/>
<evidence type="ECO:0000313" key="1">
    <source>
        <dbReference type="EMBL" id="OGN25428.1"/>
    </source>
</evidence>
<dbReference type="STRING" id="1802697.A2925_00140"/>
<dbReference type="PANTHER" id="PTHR33383:SF1">
    <property type="entry name" value="MEMBRANE PROTEIN INSERTION EFFICIENCY FACTOR-RELATED"/>
    <property type="match status" value="1"/>
</dbReference>
<organism evidence="1 2">
    <name type="scientific">Candidatus Yanofskybacteria bacterium RIFCSPLOWO2_01_FULL_44_22</name>
    <dbReference type="NCBI Taxonomy" id="1802697"/>
    <lineage>
        <taxon>Bacteria</taxon>
        <taxon>Candidatus Yanofskyibacteriota</taxon>
    </lineage>
</organism>
<dbReference type="Pfam" id="PF01809">
    <property type="entry name" value="YidD"/>
    <property type="match status" value="1"/>
</dbReference>
<dbReference type="Proteomes" id="UP000178256">
    <property type="component" value="Unassembled WGS sequence"/>
</dbReference>
<dbReference type="NCBIfam" id="TIGR00278">
    <property type="entry name" value="membrane protein insertion efficiency factor YidD"/>
    <property type="match status" value="1"/>
</dbReference>
<reference evidence="1 2" key="1">
    <citation type="journal article" date="2016" name="Nat. Commun.">
        <title>Thousands of microbial genomes shed light on interconnected biogeochemical processes in an aquifer system.</title>
        <authorList>
            <person name="Anantharaman K."/>
            <person name="Brown C.T."/>
            <person name="Hug L.A."/>
            <person name="Sharon I."/>
            <person name="Castelle C.J."/>
            <person name="Probst A.J."/>
            <person name="Thomas B.C."/>
            <person name="Singh A."/>
            <person name="Wilkins M.J."/>
            <person name="Karaoz U."/>
            <person name="Brodie E.L."/>
            <person name="Williams K.H."/>
            <person name="Hubbard S.S."/>
            <person name="Banfield J.F."/>
        </authorList>
    </citation>
    <scope>NUCLEOTIDE SEQUENCE [LARGE SCALE GENOMIC DNA]</scope>
</reference>
<name>A0A1F8GL22_9BACT</name>
<dbReference type="EMBL" id="MGKL01000019">
    <property type="protein sequence ID" value="OGN25428.1"/>
    <property type="molecule type" value="Genomic_DNA"/>
</dbReference>
<comment type="caution">
    <text evidence="1">The sequence shown here is derived from an EMBL/GenBank/DDBJ whole genome shotgun (WGS) entry which is preliminary data.</text>
</comment>
<sequence>MTGLILKSISFYKSIQEIIWRRSPFCFLSSGCRYYPTCSDYMIESIKAKGPLRGAIRGFYRVLRCNPLTKGGVDLA</sequence>
<dbReference type="InterPro" id="IPR002696">
    <property type="entry name" value="Membr_insert_effic_factor_YidD"/>
</dbReference>
<evidence type="ECO:0000313" key="2">
    <source>
        <dbReference type="Proteomes" id="UP000178256"/>
    </source>
</evidence>